<evidence type="ECO:0000256" key="1">
    <source>
        <dbReference type="ARBA" id="ARBA00010676"/>
    </source>
</evidence>
<dbReference type="SMART" id="SM00664">
    <property type="entry name" value="DoH"/>
    <property type="match status" value="2"/>
</dbReference>
<proteinExistence type="inferred from homology"/>
<dbReference type="Pfam" id="PF03712">
    <property type="entry name" value="Cu2_monoox_C"/>
    <property type="match status" value="2"/>
</dbReference>
<feature type="domain" description="DOMON" evidence="5">
    <location>
        <begin position="35"/>
        <end position="153"/>
    </location>
</feature>
<dbReference type="CDD" id="cd09631">
    <property type="entry name" value="DOMON_DOH"/>
    <property type="match status" value="2"/>
</dbReference>
<evidence type="ECO:0000256" key="4">
    <source>
        <dbReference type="SAM" id="MobiDB-lite"/>
    </source>
</evidence>
<feature type="compositionally biased region" description="Gly residues" evidence="4">
    <location>
        <begin position="1242"/>
        <end position="1266"/>
    </location>
</feature>
<sequence length="1483" mass="162020">MKWLGLVGSFVSGASILRHDEFQIKAINEALDPSGSYLLSWEVDLTEKKITFEAEVNTLGYVGLGISPSGNMAGADIFIAGVYENGTKYGFDMHAEGMVQPTLDNQQDWTLIDVTENKEESQTYLKVSRLLNTCDDDDYPISNDTARIIWSIGSSDDIIHHGGNRGTKSLNLLMPEDEDFNPEDYMNWDLETEIVMPTQDTTYWCSVKKAPVLEKTHHIIGFEPVLPDELAVNHTHHFVVYKCTAPEGMDADELFGEYLDHEGADCYLPTDDQPIKVLDYCMGQMIYVWTKGGKRTVFPEGVGYPFPEKIGENNYYLFEVHYDNPEVRDGLKFRTGGRIWYTDKGVKDEANLMVVSIDTGISITIPPNQNEYVVSGHCASECTAAGLSATGDEGVKVFNSLLHSHLSGRKMKVRHFRGDVELPWIDFDNHYDFNFQQNKPLRDFVQILPGDQLSIECTYNTTWNNNKVVTGGLSTKEEMCQAFLWYYPKQDFEHCISIYPEEAHFEELGVTSYTISDPSEGGLRRYTIVEPAELAGDYVETLNTKFQWNDTFIREYERKRRYNTHETPCLERYGGSKINVQFPDDIMKYAPEDVCKRQGEGTPTTQPPGGGESTTPNGLACSVVSGASIVRHNEFQIKAINEALDPSGNYLLSWEVDLTEKKITFEAEVATLGYVGLGVSPSGSMAGADIFIAGVYENGTMYGFDMHAEGMVKPSLDNQQDWTLINATENKEESKTYIKVSRLLNTCDDKDYPISNDTTRIIWSIGSNDDIIHHGRNRGTKSLNLLMPEDEDFNPEDYMNWDLENEIVMPTQDTTYWCSVKKAPVLDKTHHIIGFEPVLPDELAVNHTHHFLVYKCTAPEGMDADELFGEYLNHEGADCYLPEDEQPIKVLEYCMGQIIYVWSKGGKRTLFPEGVGYPFPDKIGENNYYVFEVHYDNPEVRDGLRFRTGGRIWYTDKEVQEKANLLVVSMYTGISITIPPDQNEYVVSGHCSSECTAAGLSATGDEGVKVFNSLLHSHLSGRKMKLRHFRGDVELPWIDFDNHYDFNFQQNKPLRDFVQILPGDQMTIECTYSTKWNNNKVVTGGLSTKEEMCEAFLWYYPTQEFEGCGSVYPVEAHFEELGVTNYTVSKPSGGGMPRYTIVEPTELAGDYVETLNTKFQWNDEFIREYERKRRYNVHETSCLSRYGGPIINVQFPADAIEYTPEDVCEGESEPTTPTTQPPGGGESTTTPPGGEESTTTPPGGGESTTAPPGGGESTTTPPGGGESTTTPPGDGESTTTPPGGGESTTTPPGGGESTTTPPGGGESTTTPPGGGESTATPPGGGESTTTPPGGGESTTAPPGGGESTTTPPGGGESTTTPPGDGESTTTPPGGGESTTTPPGGGESTTTPPGGGESTTTPPGGGESTATPPGGGESTTTPPGGGESTTTPPGGGESTTTPPGGGESTTTPPGGGESTTPNGSYKAFMSALTLLSCTLVAYFF</sequence>
<dbReference type="Proteomes" id="UP001642540">
    <property type="component" value="Unassembled WGS sequence"/>
</dbReference>
<dbReference type="InterPro" id="IPR005018">
    <property type="entry name" value="DOMON_domain"/>
</dbReference>
<protein>
    <recommendedName>
        <fullName evidence="5">DOMON domain-containing protein</fullName>
    </recommendedName>
</protein>
<dbReference type="InterPro" id="IPR036939">
    <property type="entry name" value="Cu2_ascorb_mOase_N_sf"/>
</dbReference>
<dbReference type="InterPro" id="IPR000945">
    <property type="entry name" value="DBH-like"/>
</dbReference>
<evidence type="ECO:0000259" key="5">
    <source>
        <dbReference type="PROSITE" id="PS50836"/>
    </source>
</evidence>
<keyword evidence="2" id="KW-1015">Disulfide bond</keyword>
<feature type="region of interest" description="Disordered" evidence="4">
    <location>
        <begin position="1206"/>
        <end position="1461"/>
    </location>
</feature>
<dbReference type="Gene3D" id="2.60.120.230">
    <property type="match status" value="2"/>
</dbReference>
<feature type="compositionally biased region" description="Low complexity" evidence="4">
    <location>
        <begin position="1227"/>
        <end position="1241"/>
    </location>
</feature>
<feature type="domain" description="DOMON" evidence="5">
    <location>
        <begin position="648"/>
        <end position="766"/>
    </location>
</feature>
<name>A0ABP1QU10_9HEXA</name>
<evidence type="ECO:0000313" key="6">
    <source>
        <dbReference type="EMBL" id="CAL8110018.1"/>
    </source>
</evidence>
<comment type="similarity">
    <text evidence="1">Belongs to the copper type II ascorbate-dependent monooxygenase family.</text>
</comment>
<dbReference type="PANTHER" id="PTHR10157:SF23">
    <property type="entry name" value="MOXD1 HOMOLOG 1"/>
    <property type="match status" value="1"/>
</dbReference>
<dbReference type="PROSITE" id="PS50836">
    <property type="entry name" value="DOMON"/>
    <property type="match status" value="2"/>
</dbReference>
<reference evidence="6 7" key="1">
    <citation type="submission" date="2024-08" db="EMBL/GenBank/DDBJ databases">
        <authorList>
            <person name="Cucini C."/>
            <person name="Frati F."/>
        </authorList>
    </citation>
    <scope>NUCLEOTIDE SEQUENCE [LARGE SCALE GENOMIC DNA]</scope>
</reference>
<evidence type="ECO:0000256" key="2">
    <source>
        <dbReference type="ARBA" id="ARBA00023157"/>
    </source>
</evidence>
<dbReference type="InterPro" id="IPR008977">
    <property type="entry name" value="PHM/PNGase_F_dom_sf"/>
</dbReference>
<feature type="compositionally biased region" description="Low complexity" evidence="4">
    <location>
        <begin position="1267"/>
        <end position="1281"/>
    </location>
</feature>
<feature type="region of interest" description="Disordered" evidence="4">
    <location>
        <begin position="596"/>
        <end position="617"/>
    </location>
</feature>
<accession>A0ABP1QU10</accession>
<dbReference type="SUPFAM" id="SSF49742">
    <property type="entry name" value="PHM/PNGase F"/>
    <property type="match status" value="4"/>
</dbReference>
<dbReference type="EMBL" id="CAXLJM020000043">
    <property type="protein sequence ID" value="CAL8110018.1"/>
    <property type="molecule type" value="Genomic_DNA"/>
</dbReference>
<dbReference type="InterPro" id="IPR045266">
    <property type="entry name" value="DOH_DOMON"/>
</dbReference>
<keyword evidence="3" id="KW-0325">Glycoprotein</keyword>
<evidence type="ECO:0000313" key="7">
    <source>
        <dbReference type="Proteomes" id="UP001642540"/>
    </source>
</evidence>
<dbReference type="Pfam" id="PF03351">
    <property type="entry name" value="DOMON"/>
    <property type="match status" value="2"/>
</dbReference>
<dbReference type="Pfam" id="PF01082">
    <property type="entry name" value="Cu2_monooxygen"/>
    <property type="match status" value="2"/>
</dbReference>
<comment type="caution">
    <text evidence="6">The sequence shown here is derived from an EMBL/GenBank/DDBJ whole genome shotgun (WGS) entry which is preliminary data.</text>
</comment>
<organism evidence="6 7">
    <name type="scientific">Orchesella dallaii</name>
    <dbReference type="NCBI Taxonomy" id="48710"/>
    <lineage>
        <taxon>Eukaryota</taxon>
        <taxon>Metazoa</taxon>
        <taxon>Ecdysozoa</taxon>
        <taxon>Arthropoda</taxon>
        <taxon>Hexapoda</taxon>
        <taxon>Collembola</taxon>
        <taxon>Entomobryomorpha</taxon>
        <taxon>Entomobryoidea</taxon>
        <taxon>Orchesellidae</taxon>
        <taxon>Orchesellinae</taxon>
        <taxon>Orchesella</taxon>
    </lineage>
</organism>
<dbReference type="Gene3D" id="2.60.40.1210">
    <property type="entry name" value="Cellobiose dehydrogenase, cytochrome domain"/>
    <property type="match status" value="2"/>
</dbReference>
<dbReference type="Gene3D" id="2.60.120.310">
    <property type="entry name" value="Copper type II, ascorbate-dependent monooxygenase, N-terminal domain"/>
    <property type="match status" value="2"/>
</dbReference>
<feature type="compositionally biased region" description="Gly residues" evidence="4">
    <location>
        <begin position="1372"/>
        <end position="1456"/>
    </location>
</feature>
<feature type="compositionally biased region" description="Low complexity" evidence="4">
    <location>
        <begin position="1357"/>
        <end position="1371"/>
    </location>
</feature>
<dbReference type="InterPro" id="IPR024548">
    <property type="entry name" value="Cu2_monoox_C"/>
</dbReference>
<dbReference type="PANTHER" id="PTHR10157">
    <property type="entry name" value="DOPAMINE BETA HYDROXYLASE RELATED"/>
    <property type="match status" value="1"/>
</dbReference>
<dbReference type="InterPro" id="IPR014784">
    <property type="entry name" value="Cu2_ascorb_mOase-like_C"/>
</dbReference>
<keyword evidence="7" id="KW-1185">Reference proteome</keyword>
<dbReference type="InterPro" id="IPR000323">
    <property type="entry name" value="Cu2_ascorb_mOase_N"/>
</dbReference>
<gene>
    <name evidence="6" type="ORF">ODALV1_LOCUS13904</name>
</gene>
<feature type="compositionally biased region" description="Gly residues" evidence="4">
    <location>
        <begin position="1282"/>
        <end position="1356"/>
    </location>
</feature>
<evidence type="ECO:0000256" key="3">
    <source>
        <dbReference type="ARBA" id="ARBA00023180"/>
    </source>
</evidence>